<protein>
    <submittedName>
        <fullName evidence="1">Uncharacterized protein</fullName>
    </submittedName>
</protein>
<keyword evidence="2" id="KW-1185">Reference proteome</keyword>
<name>A0A327Z1H4_9ACTN</name>
<dbReference type="AlphaFoldDB" id="A0A327Z1H4"/>
<dbReference type="RefSeq" id="WP_111653360.1">
    <property type="nucleotide sequence ID" value="NZ_JACHWI010000002.1"/>
</dbReference>
<proteinExistence type="predicted"/>
<evidence type="ECO:0000313" key="1">
    <source>
        <dbReference type="EMBL" id="RAK28265.1"/>
    </source>
</evidence>
<dbReference type="OrthoDB" id="3785441at2"/>
<organism evidence="1 2">
    <name type="scientific">Actinoplanes lutulentus</name>
    <dbReference type="NCBI Taxonomy" id="1287878"/>
    <lineage>
        <taxon>Bacteria</taxon>
        <taxon>Bacillati</taxon>
        <taxon>Actinomycetota</taxon>
        <taxon>Actinomycetes</taxon>
        <taxon>Micromonosporales</taxon>
        <taxon>Micromonosporaceae</taxon>
        <taxon>Actinoplanes</taxon>
    </lineage>
</organism>
<dbReference type="Pfam" id="PF19457">
    <property type="entry name" value="DUF5994"/>
    <property type="match status" value="1"/>
</dbReference>
<comment type="caution">
    <text evidence="1">The sequence shown here is derived from an EMBL/GenBank/DDBJ whole genome shotgun (WGS) entry which is preliminary data.</text>
</comment>
<reference evidence="1 2" key="1">
    <citation type="submission" date="2018-06" db="EMBL/GenBank/DDBJ databases">
        <title>Genomic Encyclopedia of Type Strains, Phase III (KMG-III): the genomes of soil and plant-associated and newly described type strains.</title>
        <authorList>
            <person name="Whitman W."/>
        </authorList>
    </citation>
    <scope>NUCLEOTIDE SEQUENCE [LARGE SCALE GENOMIC DNA]</scope>
    <source>
        <strain evidence="1 2">CGMCC 4.7090</strain>
    </source>
</reference>
<dbReference type="EMBL" id="QLMJ01000020">
    <property type="protein sequence ID" value="RAK28265.1"/>
    <property type="molecule type" value="Genomic_DNA"/>
</dbReference>
<gene>
    <name evidence="1" type="ORF">B0I29_12032</name>
</gene>
<sequence>MTQTTAPRAAPESIRLQLDPHPSRTTLLDGAWWPRSTDVIAELPSLVKALTGLRGEITHVLLNNAEWDQPHPPRAGEGRDAVRLCWYASQPAGLVTVMSEFGRDRFDLMVVPVDATPASAGSTLAAAADGTDRRHAPELLAGIEHAG</sequence>
<evidence type="ECO:0000313" key="2">
    <source>
        <dbReference type="Proteomes" id="UP000249341"/>
    </source>
</evidence>
<dbReference type="Proteomes" id="UP000249341">
    <property type="component" value="Unassembled WGS sequence"/>
</dbReference>
<dbReference type="InterPro" id="IPR046036">
    <property type="entry name" value="DUF5994"/>
</dbReference>
<accession>A0A327Z1H4</accession>